<reference evidence="1 2" key="2">
    <citation type="submission" date="2016-08" db="EMBL/GenBank/DDBJ databases">
        <title>Pervasive Adenine N6-methylation of Active Genes in Fungi.</title>
        <authorList>
            <consortium name="DOE Joint Genome Institute"/>
            <person name="Mondo S.J."/>
            <person name="Dannebaum R.O."/>
            <person name="Kuo R.C."/>
            <person name="Labutti K."/>
            <person name="Haridas S."/>
            <person name="Kuo A."/>
            <person name="Salamov A."/>
            <person name="Ahrendt S.R."/>
            <person name="Lipzen A."/>
            <person name="Sullivan W."/>
            <person name="Andreopoulos W.B."/>
            <person name="Clum A."/>
            <person name="Lindquist E."/>
            <person name="Daum C."/>
            <person name="Ramamoorthy G.K."/>
            <person name="Gryganskyi A."/>
            <person name="Culley D."/>
            <person name="Magnuson J.K."/>
            <person name="James T.Y."/>
            <person name="O'Malley M.A."/>
            <person name="Stajich J.E."/>
            <person name="Spatafora J.W."/>
            <person name="Visel A."/>
            <person name="Grigoriev I.V."/>
        </authorList>
    </citation>
    <scope>NUCLEOTIDE SEQUENCE [LARGE SCALE GENOMIC DNA]</scope>
    <source>
        <strain evidence="1 2">S4</strain>
    </source>
</reference>
<dbReference type="OrthoDB" id="2146213at2759"/>
<gene>
    <name evidence="1" type="ORF">BCR32DRAFT_271954</name>
</gene>
<protein>
    <submittedName>
        <fullName evidence="1">Uncharacterized protein</fullName>
    </submittedName>
</protein>
<dbReference type="Proteomes" id="UP000193944">
    <property type="component" value="Unassembled WGS sequence"/>
</dbReference>
<evidence type="ECO:0000313" key="2">
    <source>
        <dbReference type="Proteomes" id="UP000193944"/>
    </source>
</evidence>
<keyword evidence="2" id="KW-1185">Reference proteome</keyword>
<accession>A0A1Y1WPB8</accession>
<organism evidence="1 2">
    <name type="scientific">Anaeromyces robustus</name>
    <dbReference type="NCBI Taxonomy" id="1754192"/>
    <lineage>
        <taxon>Eukaryota</taxon>
        <taxon>Fungi</taxon>
        <taxon>Fungi incertae sedis</taxon>
        <taxon>Chytridiomycota</taxon>
        <taxon>Chytridiomycota incertae sedis</taxon>
        <taxon>Neocallimastigomycetes</taxon>
        <taxon>Neocallimastigales</taxon>
        <taxon>Neocallimastigaceae</taxon>
        <taxon>Anaeromyces</taxon>
    </lineage>
</organism>
<sequence>MGYHDRCFEDIPYLESKDPYHNNRRDRLTESAINRYAETNPEYQKVLDKYYRPDKKLPRAITTTKKSAVVKESSTSKITNSTTKEIPMCCDSRCSSASNSSERLCPNCKQKFYASKKKTSTIKDKKENDSNLIYWNKNKFDDNHVPTFPPRPPNECTSLILPAMFTEEEKKYYQSKQPKYPPVEKITSVIENKPPRSKPSGQYNIITGEELYEIA</sequence>
<dbReference type="AlphaFoldDB" id="A0A1Y1WPB8"/>
<reference evidence="1 2" key="1">
    <citation type="submission" date="2016-08" db="EMBL/GenBank/DDBJ databases">
        <title>A Parts List for Fungal Cellulosomes Revealed by Comparative Genomics.</title>
        <authorList>
            <consortium name="DOE Joint Genome Institute"/>
            <person name="Haitjema C.H."/>
            <person name="Gilmore S.P."/>
            <person name="Henske J.K."/>
            <person name="Solomon K.V."/>
            <person name="De Groot R."/>
            <person name="Kuo A."/>
            <person name="Mondo S.J."/>
            <person name="Salamov A.A."/>
            <person name="Labutti K."/>
            <person name="Zhao Z."/>
            <person name="Chiniquy J."/>
            <person name="Barry K."/>
            <person name="Brewer H.M."/>
            <person name="Purvine S.O."/>
            <person name="Wright A.T."/>
            <person name="Boxma B."/>
            <person name="Van Alen T."/>
            <person name="Hackstein J.H."/>
            <person name="Baker S.E."/>
            <person name="Grigoriev I.V."/>
            <person name="O'Malley M.A."/>
        </authorList>
    </citation>
    <scope>NUCLEOTIDE SEQUENCE [LARGE SCALE GENOMIC DNA]</scope>
    <source>
        <strain evidence="1 2">S4</strain>
    </source>
</reference>
<dbReference type="EMBL" id="MCFG01000361">
    <property type="protein sequence ID" value="ORX75370.1"/>
    <property type="molecule type" value="Genomic_DNA"/>
</dbReference>
<evidence type="ECO:0000313" key="1">
    <source>
        <dbReference type="EMBL" id="ORX75370.1"/>
    </source>
</evidence>
<name>A0A1Y1WPB8_9FUNG</name>
<proteinExistence type="predicted"/>
<comment type="caution">
    <text evidence="1">The sequence shown here is derived from an EMBL/GenBank/DDBJ whole genome shotgun (WGS) entry which is preliminary data.</text>
</comment>